<dbReference type="GO" id="GO:0005886">
    <property type="term" value="C:plasma membrane"/>
    <property type="evidence" value="ECO:0007669"/>
    <property type="project" value="TreeGrafter"/>
</dbReference>
<keyword evidence="4" id="KW-0808">Transferase</keyword>
<keyword evidence="11" id="KW-1185">Reference proteome</keyword>
<dbReference type="SUPFAM" id="SSF47384">
    <property type="entry name" value="Homodimeric domain of signal transducing histidine kinase"/>
    <property type="match status" value="1"/>
</dbReference>
<protein>
    <recommendedName>
        <fullName evidence="2">histidine kinase</fullName>
        <ecNumber evidence="2">2.7.13.3</ecNumber>
    </recommendedName>
</protein>
<dbReference type="Proteomes" id="UP000241964">
    <property type="component" value="Unassembled WGS sequence"/>
</dbReference>
<comment type="catalytic activity">
    <reaction evidence="1">
        <text>ATP + protein L-histidine = ADP + protein N-phospho-L-histidine.</text>
        <dbReference type="EC" id="2.7.13.3"/>
    </reaction>
</comment>
<proteinExistence type="predicted"/>
<keyword evidence="3" id="KW-0597">Phosphoprotein</keyword>
<keyword evidence="6 10" id="KW-0418">Kinase</keyword>
<evidence type="ECO:0000259" key="9">
    <source>
        <dbReference type="PROSITE" id="PS50109"/>
    </source>
</evidence>
<name>A0A2P8GJ83_9BACT</name>
<dbReference type="GO" id="GO:0000155">
    <property type="term" value="F:phosphorelay sensor kinase activity"/>
    <property type="evidence" value="ECO:0007669"/>
    <property type="project" value="InterPro"/>
</dbReference>
<dbReference type="Gene3D" id="1.10.287.130">
    <property type="match status" value="1"/>
</dbReference>
<dbReference type="InterPro" id="IPR036890">
    <property type="entry name" value="HATPase_C_sf"/>
</dbReference>
<dbReference type="InterPro" id="IPR005467">
    <property type="entry name" value="His_kinase_dom"/>
</dbReference>
<dbReference type="Pfam" id="PF02518">
    <property type="entry name" value="HATPase_c"/>
    <property type="match status" value="1"/>
</dbReference>
<feature type="transmembrane region" description="Helical" evidence="8">
    <location>
        <begin position="139"/>
        <end position="160"/>
    </location>
</feature>
<reference evidence="10 11" key="1">
    <citation type="submission" date="2018-03" db="EMBL/GenBank/DDBJ databases">
        <title>Genomic Encyclopedia of Archaeal and Bacterial Type Strains, Phase II (KMG-II): from individual species to whole genera.</title>
        <authorList>
            <person name="Goeker M."/>
        </authorList>
    </citation>
    <scope>NUCLEOTIDE SEQUENCE [LARGE SCALE GENOMIC DNA]</scope>
    <source>
        <strain evidence="10 11">DSM 29057</strain>
    </source>
</reference>
<dbReference type="PROSITE" id="PS50109">
    <property type="entry name" value="HIS_KIN"/>
    <property type="match status" value="1"/>
</dbReference>
<keyword evidence="8" id="KW-0472">Membrane</keyword>
<organism evidence="10 11">
    <name type="scientific">Dyadobacter jiangsuensis</name>
    <dbReference type="NCBI Taxonomy" id="1591085"/>
    <lineage>
        <taxon>Bacteria</taxon>
        <taxon>Pseudomonadati</taxon>
        <taxon>Bacteroidota</taxon>
        <taxon>Cytophagia</taxon>
        <taxon>Cytophagales</taxon>
        <taxon>Spirosomataceae</taxon>
        <taxon>Dyadobacter</taxon>
    </lineage>
</organism>
<dbReference type="SUPFAM" id="SSF55874">
    <property type="entry name" value="ATPase domain of HSP90 chaperone/DNA topoisomerase II/histidine kinase"/>
    <property type="match status" value="1"/>
</dbReference>
<evidence type="ECO:0000256" key="6">
    <source>
        <dbReference type="ARBA" id="ARBA00022777"/>
    </source>
</evidence>
<dbReference type="EMBL" id="PYAS01000001">
    <property type="protein sequence ID" value="PSL34029.1"/>
    <property type="molecule type" value="Genomic_DNA"/>
</dbReference>
<evidence type="ECO:0000256" key="3">
    <source>
        <dbReference type="ARBA" id="ARBA00022553"/>
    </source>
</evidence>
<comment type="caution">
    <text evidence="10">The sequence shown here is derived from an EMBL/GenBank/DDBJ whole genome shotgun (WGS) entry which is preliminary data.</text>
</comment>
<evidence type="ECO:0000256" key="5">
    <source>
        <dbReference type="ARBA" id="ARBA00022692"/>
    </source>
</evidence>
<evidence type="ECO:0000313" key="11">
    <source>
        <dbReference type="Proteomes" id="UP000241964"/>
    </source>
</evidence>
<accession>A0A2P8GJ83</accession>
<dbReference type="PANTHER" id="PTHR45436">
    <property type="entry name" value="SENSOR HISTIDINE KINASE YKOH"/>
    <property type="match status" value="1"/>
</dbReference>
<dbReference type="InterPro" id="IPR003594">
    <property type="entry name" value="HATPase_dom"/>
</dbReference>
<evidence type="ECO:0000256" key="1">
    <source>
        <dbReference type="ARBA" id="ARBA00000085"/>
    </source>
</evidence>
<sequence length="426" mass="48422">MGRMKKLLDQSLRPLVIYAFTVLVISIPVYFLIIDVIWENELDKHHYAIREKLEKRLTHLSLPDTAVDNMIAVLDKIQPGFSFNETTTPRPDSLYTVIRFDSFMNDREQFRCLTTDIRVNHKLYRVLVETNMEEVDETILAIGGVTVFFIMLLLAGFIYLNRKTALRIWQPFYDTLAGLRTFRLESGKAVPLPVSDVTEFTDLNASLDTLMQGSLASYRQQKEFTENASHELQTPLAIVKSRLDMLLQSQSLDAGQMRIVEQVYQAINRVSRINKNLLLLARIEHAQFEEKEQIALDETLAGVAEQFADRFENNALHYTESIEPFRVEANPVLTEILVTNLLVNAVRYTPTGGEVLVHLAGGVLTVSNTGAEALLAKNLFRRFAQASDEHAGSGLGLAIAREICDRYGWQIGYDFAQGMHRFSVRF</sequence>
<dbReference type="InterPro" id="IPR050428">
    <property type="entry name" value="TCS_sensor_his_kinase"/>
</dbReference>
<keyword evidence="7 8" id="KW-1133">Transmembrane helix</keyword>
<feature type="domain" description="Histidine kinase" evidence="9">
    <location>
        <begin position="227"/>
        <end position="426"/>
    </location>
</feature>
<dbReference type="InterPro" id="IPR036097">
    <property type="entry name" value="HisK_dim/P_sf"/>
</dbReference>
<evidence type="ECO:0000256" key="7">
    <source>
        <dbReference type="ARBA" id="ARBA00022989"/>
    </source>
</evidence>
<dbReference type="Pfam" id="PF00512">
    <property type="entry name" value="HisKA"/>
    <property type="match status" value="1"/>
</dbReference>
<gene>
    <name evidence="10" type="ORF">CLV60_101398</name>
</gene>
<dbReference type="PANTHER" id="PTHR45436:SF5">
    <property type="entry name" value="SENSOR HISTIDINE KINASE TRCS"/>
    <property type="match status" value="1"/>
</dbReference>
<dbReference type="Gene3D" id="3.30.565.10">
    <property type="entry name" value="Histidine kinase-like ATPase, C-terminal domain"/>
    <property type="match status" value="1"/>
</dbReference>
<evidence type="ECO:0000256" key="4">
    <source>
        <dbReference type="ARBA" id="ARBA00022679"/>
    </source>
</evidence>
<evidence type="ECO:0000256" key="8">
    <source>
        <dbReference type="SAM" id="Phobius"/>
    </source>
</evidence>
<evidence type="ECO:0000313" key="10">
    <source>
        <dbReference type="EMBL" id="PSL34029.1"/>
    </source>
</evidence>
<keyword evidence="5 8" id="KW-0812">Transmembrane</keyword>
<dbReference type="InterPro" id="IPR003661">
    <property type="entry name" value="HisK_dim/P_dom"/>
</dbReference>
<evidence type="ECO:0000256" key="2">
    <source>
        <dbReference type="ARBA" id="ARBA00012438"/>
    </source>
</evidence>
<dbReference type="SMART" id="SM00388">
    <property type="entry name" value="HisKA"/>
    <property type="match status" value="1"/>
</dbReference>
<dbReference type="EC" id="2.7.13.3" evidence="2"/>
<dbReference type="AlphaFoldDB" id="A0A2P8GJ83"/>
<dbReference type="CDD" id="cd00082">
    <property type="entry name" value="HisKA"/>
    <property type="match status" value="1"/>
</dbReference>
<dbReference type="RefSeq" id="WP_106593691.1">
    <property type="nucleotide sequence ID" value="NZ_PYAS01000001.1"/>
</dbReference>
<feature type="transmembrane region" description="Helical" evidence="8">
    <location>
        <begin position="12"/>
        <end position="33"/>
    </location>
</feature>
<dbReference type="OrthoDB" id="1522504at2"/>
<dbReference type="SMART" id="SM00387">
    <property type="entry name" value="HATPase_c"/>
    <property type="match status" value="1"/>
</dbReference>